<dbReference type="GO" id="GO:0008840">
    <property type="term" value="F:4-hydroxy-tetrahydrodipicolinate synthase activity"/>
    <property type="evidence" value="ECO:0007669"/>
    <property type="project" value="TreeGrafter"/>
</dbReference>
<dbReference type="Gene3D" id="3.20.20.70">
    <property type="entry name" value="Aldolase class I"/>
    <property type="match status" value="1"/>
</dbReference>
<dbReference type="PANTHER" id="PTHR12128:SF66">
    <property type="entry name" value="4-HYDROXY-2-OXOGLUTARATE ALDOLASE, MITOCHONDRIAL"/>
    <property type="match status" value="1"/>
</dbReference>
<evidence type="ECO:0000256" key="3">
    <source>
        <dbReference type="PIRNR" id="PIRNR001365"/>
    </source>
</evidence>
<dbReference type="InterPro" id="IPR002220">
    <property type="entry name" value="DapA-like"/>
</dbReference>
<evidence type="ECO:0000313" key="6">
    <source>
        <dbReference type="Proteomes" id="UP001143330"/>
    </source>
</evidence>
<organism evidence="5 6">
    <name type="scientific">Ancylobacter defluvii</name>
    <dbReference type="NCBI Taxonomy" id="1282440"/>
    <lineage>
        <taxon>Bacteria</taxon>
        <taxon>Pseudomonadati</taxon>
        <taxon>Pseudomonadota</taxon>
        <taxon>Alphaproteobacteria</taxon>
        <taxon>Hyphomicrobiales</taxon>
        <taxon>Xanthobacteraceae</taxon>
        <taxon>Ancylobacter</taxon>
    </lineage>
</organism>
<dbReference type="PANTHER" id="PTHR12128">
    <property type="entry name" value="DIHYDRODIPICOLINATE SYNTHASE"/>
    <property type="match status" value="1"/>
</dbReference>
<dbReference type="EMBL" id="BSFM01000012">
    <property type="protein sequence ID" value="GLK84212.1"/>
    <property type="molecule type" value="Genomic_DNA"/>
</dbReference>
<name>A0A9W6JW21_9HYPH</name>
<gene>
    <name evidence="5" type="primary">dapA_2</name>
    <name evidence="5" type="ORF">GCM10017653_22820</name>
</gene>
<reference evidence="5" key="1">
    <citation type="journal article" date="2014" name="Int. J. Syst. Evol. Microbiol.">
        <title>Complete genome sequence of Corynebacterium casei LMG S-19264T (=DSM 44701T), isolated from a smear-ripened cheese.</title>
        <authorList>
            <consortium name="US DOE Joint Genome Institute (JGI-PGF)"/>
            <person name="Walter F."/>
            <person name="Albersmeier A."/>
            <person name="Kalinowski J."/>
            <person name="Ruckert C."/>
        </authorList>
    </citation>
    <scope>NUCLEOTIDE SEQUENCE</scope>
    <source>
        <strain evidence="5">VKM B-2789</strain>
    </source>
</reference>
<dbReference type="AlphaFoldDB" id="A0A9W6JW21"/>
<dbReference type="PIRSF" id="PIRSF001365">
    <property type="entry name" value="DHDPS"/>
    <property type="match status" value="1"/>
</dbReference>
<dbReference type="SMART" id="SM01130">
    <property type="entry name" value="DHDPS"/>
    <property type="match status" value="1"/>
</dbReference>
<evidence type="ECO:0000313" key="5">
    <source>
        <dbReference type="EMBL" id="GLK84212.1"/>
    </source>
</evidence>
<evidence type="ECO:0000256" key="1">
    <source>
        <dbReference type="ARBA" id="ARBA00007592"/>
    </source>
</evidence>
<reference evidence="5" key="2">
    <citation type="submission" date="2023-01" db="EMBL/GenBank/DDBJ databases">
        <authorList>
            <person name="Sun Q."/>
            <person name="Evtushenko L."/>
        </authorList>
    </citation>
    <scope>NUCLEOTIDE SEQUENCE</scope>
    <source>
        <strain evidence="5">VKM B-2789</strain>
    </source>
</reference>
<comment type="similarity">
    <text evidence="1 3">Belongs to the DapA family.</text>
</comment>
<keyword evidence="2 3" id="KW-0456">Lyase</keyword>
<comment type="caution">
    <text evidence="5">The sequence shown here is derived from an EMBL/GenBank/DDBJ whole genome shotgun (WGS) entry which is preliminary data.</text>
</comment>
<dbReference type="PRINTS" id="PR00146">
    <property type="entry name" value="DHPICSNTHASE"/>
</dbReference>
<dbReference type="Proteomes" id="UP001143330">
    <property type="component" value="Unassembled WGS sequence"/>
</dbReference>
<dbReference type="Pfam" id="PF00701">
    <property type="entry name" value="DHDPS"/>
    <property type="match status" value="1"/>
</dbReference>
<evidence type="ECO:0000256" key="4">
    <source>
        <dbReference type="PIRSR" id="PIRSR001365-2"/>
    </source>
</evidence>
<accession>A0A9W6JW21</accession>
<sequence>MPLVTPFLGAAVDEDAYAHHIEGLLAAGVGGLIAGAIAGEGPTLASAEALRLVRIATRIAGRRVPVIAATGTHCTATTIRATRDAAEAGAAAAMLVTPYYNKPSQEGLRRHFEAVARNCELPLILHNAPQRTNVSLAPETMRRLLEQPGLFALFDEDENSARSAALAQSCAERLWRIAPGCQAAFAPGIRAPRACIATLANVVPHLCARLWQKRMSGQVEEEARLAAPLIRLQQAVDLEPEPTGIKYAVSLLNPAFSPIPRLPLVEPAPASAAAIRVALAGLTIADERVRGACQGLLHA</sequence>
<dbReference type="SUPFAM" id="SSF51569">
    <property type="entry name" value="Aldolase"/>
    <property type="match status" value="1"/>
</dbReference>
<protein>
    <submittedName>
        <fullName evidence="5">4-hydroxy-tetrahydrodipicolinate synthase</fullName>
    </submittedName>
</protein>
<evidence type="ECO:0000256" key="2">
    <source>
        <dbReference type="ARBA" id="ARBA00023239"/>
    </source>
</evidence>
<feature type="binding site" evidence="4">
    <location>
        <position position="196"/>
    </location>
    <ligand>
        <name>pyruvate</name>
        <dbReference type="ChEBI" id="CHEBI:15361"/>
    </ligand>
</feature>
<dbReference type="InterPro" id="IPR013785">
    <property type="entry name" value="Aldolase_TIM"/>
</dbReference>
<keyword evidence="6" id="KW-1185">Reference proteome</keyword>
<proteinExistence type="inferred from homology"/>